<dbReference type="Proteomes" id="UP001488805">
    <property type="component" value="Unassembled WGS sequence"/>
</dbReference>
<comment type="caution">
    <text evidence="2">The sequence shown here is derived from an EMBL/GenBank/DDBJ whole genome shotgun (WGS) entry which is preliminary data.</text>
</comment>
<feature type="chain" id="PRO_5043844644" description="Interleukin-7" evidence="1">
    <location>
        <begin position="23"/>
        <end position="156"/>
    </location>
</feature>
<proteinExistence type="predicted"/>
<evidence type="ECO:0000313" key="2">
    <source>
        <dbReference type="EMBL" id="KAK9514785.1"/>
    </source>
</evidence>
<name>A0AAW1DZ67_ZOAVI</name>
<protein>
    <recommendedName>
        <fullName evidence="4">Interleukin-7</fullName>
    </recommendedName>
</protein>
<keyword evidence="1" id="KW-0732">Signal</keyword>
<reference evidence="2 3" key="1">
    <citation type="journal article" date="2024" name="Genome Biol. Evol.">
        <title>Chromosome-level genome assembly of the viviparous eelpout Zoarces viviparus.</title>
        <authorList>
            <person name="Fuhrmann N."/>
            <person name="Brasseur M.V."/>
            <person name="Bakowski C.E."/>
            <person name="Podsiadlowski L."/>
            <person name="Prost S."/>
            <person name="Krehenwinkel H."/>
            <person name="Mayer C."/>
        </authorList>
    </citation>
    <scope>NUCLEOTIDE SEQUENCE [LARGE SCALE GENOMIC DNA]</scope>
    <source>
        <strain evidence="2">NO-MEL_2022_Ind0_liver</strain>
    </source>
</reference>
<evidence type="ECO:0008006" key="4">
    <source>
        <dbReference type="Google" id="ProtNLM"/>
    </source>
</evidence>
<dbReference type="EMBL" id="JBCEZU010000586">
    <property type="protein sequence ID" value="KAK9514785.1"/>
    <property type="molecule type" value="Genomic_DNA"/>
</dbReference>
<keyword evidence="3" id="KW-1185">Reference proteome</keyword>
<evidence type="ECO:0000256" key="1">
    <source>
        <dbReference type="SAM" id="SignalP"/>
    </source>
</evidence>
<organism evidence="2 3">
    <name type="scientific">Zoarces viviparus</name>
    <name type="common">Viviparous eelpout</name>
    <name type="synonym">Blennius viviparus</name>
    <dbReference type="NCBI Taxonomy" id="48416"/>
    <lineage>
        <taxon>Eukaryota</taxon>
        <taxon>Metazoa</taxon>
        <taxon>Chordata</taxon>
        <taxon>Craniata</taxon>
        <taxon>Vertebrata</taxon>
        <taxon>Euteleostomi</taxon>
        <taxon>Actinopterygii</taxon>
        <taxon>Neopterygii</taxon>
        <taxon>Teleostei</taxon>
        <taxon>Neoteleostei</taxon>
        <taxon>Acanthomorphata</taxon>
        <taxon>Eupercaria</taxon>
        <taxon>Perciformes</taxon>
        <taxon>Cottioidei</taxon>
        <taxon>Zoarcales</taxon>
        <taxon>Zoarcidae</taxon>
        <taxon>Zoarcinae</taxon>
        <taxon>Zoarces</taxon>
    </lineage>
</organism>
<sequence length="156" mass="17337">MCLTGALLRSVLVLLLLTDACGKRGCNYKEILGSYTQVILVELQHLNLTGSSNTSKVRDPCPSAKARRILVSIYGMTQHMRCQRSGKRMSDLEKPLASMEQIIAHNCSPDHLGKKVSCSAVQKTRGKKRKRIRLIGVLKTLITCWQKLQSVSVLSK</sequence>
<dbReference type="AlphaFoldDB" id="A0AAW1DZ67"/>
<gene>
    <name evidence="2" type="ORF">VZT92_025473</name>
</gene>
<evidence type="ECO:0000313" key="3">
    <source>
        <dbReference type="Proteomes" id="UP001488805"/>
    </source>
</evidence>
<feature type="signal peptide" evidence="1">
    <location>
        <begin position="1"/>
        <end position="22"/>
    </location>
</feature>
<accession>A0AAW1DZ67</accession>